<accession>A0A9W9NIH0</accession>
<dbReference type="RefSeq" id="XP_058327193.1">
    <property type="nucleotide sequence ID" value="XM_058478863.1"/>
</dbReference>
<comment type="caution">
    <text evidence="2">The sequence shown here is derived from an EMBL/GenBank/DDBJ whole genome shotgun (WGS) entry which is preliminary data.</text>
</comment>
<evidence type="ECO:0000313" key="3">
    <source>
        <dbReference type="Proteomes" id="UP001150941"/>
    </source>
</evidence>
<sequence>MFKSLLSLGRSTNYFVPKVDPKVDGPDCLHDCASCTTHFPDKVKVETSLPLYGQIKEFHSHILVATGRTDWKEKVEHEKGTLMEALNQPSAKSKHGVCSEQKQS</sequence>
<dbReference type="EMBL" id="JAPQKS010000007">
    <property type="protein sequence ID" value="KAJ5220363.1"/>
    <property type="molecule type" value="Genomic_DNA"/>
</dbReference>
<gene>
    <name evidence="2" type="ORF">N7468_009567</name>
</gene>
<dbReference type="AlphaFoldDB" id="A0A9W9NIH0"/>
<dbReference type="Proteomes" id="UP001150941">
    <property type="component" value="Unassembled WGS sequence"/>
</dbReference>
<organism evidence="2 3">
    <name type="scientific">Penicillium chermesinum</name>
    <dbReference type="NCBI Taxonomy" id="63820"/>
    <lineage>
        <taxon>Eukaryota</taxon>
        <taxon>Fungi</taxon>
        <taxon>Dikarya</taxon>
        <taxon>Ascomycota</taxon>
        <taxon>Pezizomycotina</taxon>
        <taxon>Eurotiomycetes</taxon>
        <taxon>Eurotiomycetidae</taxon>
        <taxon>Eurotiales</taxon>
        <taxon>Aspergillaceae</taxon>
        <taxon>Penicillium</taxon>
    </lineage>
</organism>
<dbReference type="OrthoDB" id="10253744at2759"/>
<reference evidence="2" key="2">
    <citation type="journal article" date="2023" name="IMA Fungus">
        <title>Comparative genomic study of the Penicillium genus elucidates a diverse pangenome and 15 lateral gene transfer events.</title>
        <authorList>
            <person name="Petersen C."/>
            <person name="Sorensen T."/>
            <person name="Nielsen M.R."/>
            <person name="Sondergaard T.E."/>
            <person name="Sorensen J.L."/>
            <person name="Fitzpatrick D.A."/>
            <person name="Frisvad J.C."/>
            <person name="Nielsen K.L."/>
        </authorList>
    </citation>
    <scope>NUCLEOTIDE SEQUENCE</scope>
    <source>
        <strain evidence="2">IBT 19713</strain>
    </source>
</reference>
<keyword evidence="3" id="KW-1185">Reference proteome</keyword>
<evidence type="ECO:0000313" key="2">
    <source>
        <dbReference type="EMBL" id="KAJ5220363.1"/>
    </source>
</evidence>
<reference evidence="2" key="1">
    <citation type="submission" date="2022-11" db="EMBL/GenBank/DDBJ databases">
        <authorList>
            <person name="Petersen C."/>
        </authorList>
    </citation>
    <scope>NUCLEOTIDE SEQUENCE</scope>
    <source>
        <strain evidence="2">IBT 19713</strain>
    </source>
</reference>
<evidence type="ECO:0000256" key="1">
    <source>
        <dbReference type="SAM" id="MobiDB-lite"/>
    </source>
</evidence>
<dbReference type="GeneID" id="83206166"/>
<protein>
    <submittedName>
        <fullName evidence="2">Uncharacterized protein</fullName>
    </submittedName>
</protein>
<name>A0A9W9NIH0_9EURO</name>
<feature type="region of interest" description="Disordered" evidence="1">
    <location>
        <begin position="83"/>
        <end position="104"/>
    </location>
</feature>
<proteinExistence type="predicted"/>